<dbReference type="EMBL" id="CYRY02000004">
    <property type="protein sequence ID" value="VCW48597.1"/>
    <property type="molecule type" value="Genomic_DNA"/>
</dbReference>
<evidence type="ECO:0000313" key="2">
    <source>
        <dbReference type="Proteomes" id="UP000269945"/>
    </source>
</evidence>
<proteinExistence type="predicted"/>
<accession>A0A9X9LCD0</accession>
<keyword evidence="2" id="KW-1185">Reference proteome</keyword>
<sequence length="81" mass="9310">MMKSRDLNLSKKLEGHLLFLLECGFCCSHCIWTVYIKEQGKYQNICLPGPNVCGSLRLCCGNNDSWNGCCMYTEFWAKPKH</sequence>
<protein>
    <submittedName>
        <fullName evidence="1">Uncharacterized protein</fullName>
    </submittedName>
</protein>
<name>A0A9X9LCD0_GULGU</name>
<organism evidence="1 2">
    <name type="scientific">Gulo gulo</name>
    <name type="common">Wolverine</name>
    <name type="synonym">Gluton</name>
    <dbReference type="NCBI Taxonomy" id="48420"/>
    <lineage>
        <taxon>Eukaryota</taxon>
        <taxon>Metazoa</taxon>
        <taxon>Chordata</taxon>
        <taxon>Craniata</taxon>
        <taxon>Vertebrata</taxon>
        <taxon>Euteleostomi</taxon>
        <taxon>Mammalia</taxon>
        <taxon>Eutheria</taxon>
        <taxon>Laurasiatheria</taxon>
        <taxon>Carnivora</taxon>
        <taxon>Caniformia</taxon>
        <taxon>Musteloidea</taxon>
        <taxon>Mustelidae</taxon>
        <taxon>Guloninae</taxon>
        <taxon>Gulo</taxon>
    </lineage>
</organism>
<gene>
    <name evidence="1" type="ORF">BN2614_LOCUS2</name>
</gene>
<comment type="caution">
    <text evidence="1">The sequence shown here is derived from an EMBL/GenBank/DDBJ whole genome shotgun (WGS) entry which is preliminary data.</text>
</comment>
<evidence type="ECO:0000313" key="1">
    <source>
        <dbReference type="EMBL" id="VCW48597.1"/>
    </source>
</evidence>
<dbReference type="Proteomes" id="UP000269945">
    <property type="component" value="Unassembled WGS sequence"/>
</dbReference>
<dbReference type="AlphaFoldDB" id="A0A9X9LCD0"/>
<reference evidence="1 2" key="1">
    <citation type="submission" date="2018-10" db="EMBL/GenBank/DDBJ databases">
        <authorList>
            <person name="Ekblom R."/>
            <person name="Jareborg N."/>
        </authorList>
    </citation>
    <scope>NUCLEOTIDE SEQUENCE [LARGE SCALE GENOMIC DNA]</scope>
    <source>
        <tissue evidence="1">Muscle</tissue>
    </source>
</reference>